<dbReference type="EMBL" id="GG662260">
    <property type="protein sequence ID" value="EAS06713.2"/>
    <property type="molecule type" value="Genomic_DNA"/>
</dbReference>
<dbReference type="RefSeq" id="XP_001026955.2">
    <property type="nucleotide sequence ID" value="XM_001026955.2"/>
</dbReference>
<evidence type="ECO:0000313" key="2">
    <source>
        <dbReference type="Proteomes" id="UP000009168"/>
    </source>
</evidence>
<proteinExistence type="predicted"/>
<name>I7M4F3_TETTS</name>
<evidence type="ECO:0000313" key="1">
    <source>
        <dbReference type="EMBL" id="EAS06713.2"/>
    </source>
</evidence>
<dbReference type="AlphaFoldDB" id="I7M4F3"/>
<keyword evidence="2" id="KW-1185">Reference proteome</keyword>
<gene>
    <name evidence="1" type="ORF">TTHERM_00688530</name>
</gene>
<dbReference type="Proteomes" id="UP000009168">
    <property type="component" value="Unassembled WGS sequence"/>
</dbReference>
<protein>
    <submittedName>
        <fullName evidence="1">Uncharacterized protein</fullName>
    </submittedName>
</protein>
<accession>I7M4F3</accession>
<organism evidence="1 2">
    <name type="scientific">Tetrahymena thermophila (strain SB210)</name>
    <dbReference type="NCBI Taxonomy" id="312017"/>
    <lineage>
        <taxon>Eukaryota</taxon>
        <taxon>Sar</taxon>
        <taxon>Alveolata</taxon>
        <taxon>Ciliophora</taxon>
        <taxon>Intramacronucleata</taxon>
        <taxon>Oligohymenophorea</taxon>
        <taxon>Hymenostomatida</taxon>
        <taxon>Tetrahymenina</taxon>
        <taxon>Tetrahymenidae</taxon>
        <taxon>Tetrahymena</taxon>
    </lineage>
</organism>
<dbReference type="GeneID" id="7844003"/>
<dbReference type="InParanoid" id="I7M4F3"/>
<dbReference type="KEGG" id="tet:TTHERM_00688530"/>
<reference evidence="2" key="1">
    <citation type="journal article" date="2006" name="PLoS Biol.">
        <title>Macronuclear genome sequence of the ciliate Tetrahymena thermophila, a model eukaryote.</title>
        <authorList>
            <person name="Eisen J.A."/>
            <person name="Coyne R.S."/>
            <person name="Wu M."/>
            <person name="Wu D."/>
            <person name="Thiagarajan M."/>
            <person name="Wortman J.R."/>
            <person name="Badger J.H."/>
            <person name="Ren Q."/>
            <person name="Amedeo P."/>
            <person name="Jones K.M."/>
            <person name="Tallon L.J."/>
            <person name="Delcher A.L."/>
            <person name="Salzberg S.L."/>
            <person name="Silva J.C."/>
            <person name="Haas B.J."/>
            <person name="Majoros W.H."/>
            <person name="Farzad M."/>
            <person name="Carlton J.M."/>
            <person name="Smith R.K. Jr."/>
            <person name="Garg J."/>
            <person name="Pearlman R.E."/>
            <person name="Karrer K.M."/>
            <person name="Sun L."/>
            <person name="Manning G."/>
            <person name="Elde N.C."/>
            <person name="Turkewitz A.P."/>
            <person name="Asai D.J."/>
            <person name="Wilkes D.E."/>
            <person name="Wang Y."/>
            <person name="Cai H."/>
            <person name="Collins K."/>
            <person name="Stewart B.A."/>
            <person name="Lee S.R."/>
            <person name="Wilamowska K."/>
            <person name="Weinberg Z."/>
            <person name="Ruzzo W.L."/>
            <person name="Wloga D."/>
            <person name="Gaertig J."/>
            <person name="Frankel J."/>
            <person name="Tsao C.-C."/>
            <person name="Gorovsky M.A."/>
            <person name="Keeling P.J."/>
            <person name="Waller R.F."/>
            <person name="Patron N.J."/>
            <person name="Cherry J.M."/>
            <person name="Stover N.A."/>
            <person name="Krieger C.J."/>
            <person name="del Toro C."/>
            <person name="Ryder H.F."/>
            <person name="Williamson S.C."/>
            <person name="Barbeau R.A."/>
            <person name="Hamilton E.P."/>
            <person name="Orias E."/>
        </authorList>
    </citation>
    <scope>NUCLEOTIDE SEQUENCE [LARGE SCALE GENOMIC DNA]</scope>
    <source>
        <strain evidence="2">SB210</strain>
    </source>
</reference>
<sequence>MKSNILQGIGSNTYYQNWKEDKDYEAHIKRLKQINDKQIDVARKYSNLDKLIDYSHKKRELIKDFNRREYIFNLGQENNRIKKRLEEISTSQSKDNKHAQDHNKFSQTLYNNNKIIIQRQKNDHNKQLEVENFQLASRIMNLKSQMYKSLGKEIGA</sequence>